<dbReference type="AlphaFoldDB" id="A0A561BQL5"/>
<name>A0A561BQL5_9ACTN</name>
<comment type="caution">
    <text evidence="2">The sequence shown here is derived from an EMBL/GenBank/DDBJ whole genome shotgun (WGS) entry which is preliminary data.</text>
</comment>
<sequence length="117" mass="12223">MYRVTETPNAVMTTYASPTQGSTELSLWKVEMKGGAQGPLHVVDSEQIWTALTGTASVELGDGTLHLTPGETAVFPADTPRRITANGDFTALVAGYGTATVTVPGETTGRGTPPWIS</sequence>
<organism evidence="2 3">
    <name type="scientific">Kribbella amoyensis</name>
    <dbReference type="NCBI Taxonomy" id="996641"/>
    <lineage>
        <taxon>Bacteria</taxon>
        <taxon>Bacillati</taxon>
        <taxon>Actinomycetota</taxon>
        <taxon>Actinomycetes</taxon>
        <taxon>Propionibacteriales</taxon>
        <taxon>Kribbellaceae</taxon>
        <taxon>Kribbella</taxon>
    </lineage>
</organism>
<evidence type="ECO:0000259" key="1">
    <source>
        <dbReference type="Pfam" id="PF07883"/>
    </source>
</evidence>
<evidence type="ECO:0000313" key="3">
    <source>
        <dbReference type="Proteomes" id="UP000318380"/>
    </source>
</evidence>
<evidence type="ECO:0000313" key="2">
    <source>
        <dbReference type="EMBL" id="TWD81170.1"/>
    </source>
</evidence>
<protein>
    <submittedName>
        <fullName evidence="2">Cupin domain</fullName>
    </submittedName>
</protein>
<gene>
    <name evidence="2" type="ORF">FB561_2274</name>
</gene>
<keyword evidence="3" id="KW-1185">Reference proteome</keyword>
<dbReference type="InterPro" id="IPR014710">
    <property type="entry name" value="RmlC-like_jellyroll"/>
</dbReference>
<dbReference type="InterPro" id="IPR011051">
    <property type="entry name" value="RmlC_Cupin_sf"/>
</dbReference>
<feature type="domain" description="Cupin type-2" evidence="1">
    <location>
        <begin position="29"/>
        <end position="90"/>
    </location>
</feature>
<dbReference type="Gene3D" id="2.60.120.10">
    <property type="entry name" value="Jelly Rolls"/>
    <property type="match status" value="1"/>
</dbReference>
<reference evidence="2 3" key="1">
    <citation type="submission" date="2019-06" db="EMBL/GenBank/DDBJ databases">
        <title>Sequencing the genomes of 1000 actinobacteria strains.</title>
        <authorList>
            <person name="Klenk H.-P."/>
        </authorList>
    </citation>
    <scope>NUCLEOTIDE SEQUENCE [LARGE SCALE GENOMIC DNA]</scope>
    <source>
        <strain evidence="2 3">DSM 24683</strain>
    </source>
</reference>
<proteinExistence type="predicted"/>
<dbReference type="Proteomes" id="UP000318380">
    <property type="component" value="Unassembled WGS sequence"/>
</dbReference>
<dbReference type="EMBL" id="VIVK01000001">
    <property type="protein sequence ID" value="TWD81170.1"/>
    <property type="molecule type" value="Genomic_DNA"/>
</dbReference>
<dbReference type="Pfam" id="PF07883">
    <property type="entry name" value="Cupin_2"/>
    <property type="match status" value="1"/>
</dbReference>
<accession>A0A561BQL5</accession>
<dbReference type="InterPro" id="IPR013096">
    <property type="entry name" value="Cupin_2"/>
</dbReference>
<dbReference type="SUPFAM" id="SSF51182">
    <property type="entry name" value="RmlC-like cupins"/>
    <property type="match status" value="1"/>
</dbReference>
<dbReference type="RefSeq" id="WP_202880588.1">
    <property type="nucleotide sequence ID" value="NZ_VIVK01000001.1"/>
</dbReference>